<dbReference type="Proteomes" id="UP000180098">
    <property type="component" value="Unassembled WGS sequence"/>
</dbReference>
<evidence type="ECO:0000313" key="2">
    <source>
        <dbReference type="Proteomes" id="UP000180098"/>
    </source>
</evidence>
<reference evidence="1 2" key="1">
    <citation type="submission" date="2016-10" db="EMBL/GenBank/DDBJ databases">
        <title>Draft genome sequences of four alkaliphilic bacteria belonging to the Anaerobacillus genus.</title>
        <authorList>
            <person name="Bassil N.M."/>
            <person name="Lloyd J.R."/>
        </authorList>
    </citation>
    <scope>NUCLEOTIDE SEQUENCE [LARGE SCALE GENOMIC DNA]</scope>
    <source>
        <strain evidence="1 2">DSM 15340</strain>
    </source>
</reference>
<keyword evidence="2" id="KW-1185">Reference proteome</keyword>
<dbReference type="AlphaFoldDB" id="A0A1S2LGJ0"/>
<protein>
    <submittedName>
        <fullName evidence="1">Uncharacterized protein</fullName>
    </submittedName>
</protein>
<dbReference type="EMBL" id="MLQQ01000027">
    <property type="protein sequence ID" value="OIJ11486.1"/>
    <property type="molecule type" value="Genomic_DNA"/>
</dbReference>
<proteinExistence type="predicted"/>
<organism evidence="1 2">
    <name type="scientific">Anaerobacillus arseniciselenatis</name>
    <dbReference type="NCBI Taxonomy" id="85682"/>
    <lineage>
        <taxon>Bacteria</taxon>
        <taxon>Bacillati</taxon>
        <taxon>Bacillota</taxon>
        <taxon>Bacilli</taxon>
        <taxon>Bacillales</taxon>
        <taxon>Bacillaceae</taxon>
        <taxon>Anaerobacillus</taxon>
    </lineage>
</organism>
<gene>
    <name evidence="1" type="ORF">BKP35_12140</name>
</gene>
<comment type="caution">
    <text evidence="1">The sequence shown here is derived from an EMBL/GenBank/DDBJ whole genome shotgun (WGS) entry which is preliminary data.</text>
</comment>
<sequence length="91" mass="10886">MFLLNLDRYSQSIVEIRDEKFHAFEFNELLDIGYSNHLILRHDLRGFYYNHISTEVDRNSRSAKPISFDELIEIVYENKKSVSDTINKIFL</sequence>
<name>A0A1S2LGJ0_9BACI</name>
<accession>A0A1S2LGJ0</accession>
<evidence type="ECO:0000313" key="1">
    <source>
        <dbReference type="EMBL" id="OIJ11486.1"/>
    </source>
</evidence>